<reference evidence="1" key="1">
    <citation type="submission" date="2013-08" db="EMBL/GenBank/DDBJ databases">
        <authorList>
            <person name="Mendez C."/>
            <person name="Richter M."/>
            <person name="Ferrer M."/>
            <person name="Sanchez J."/>
        </authorList>
    </citation>
    <scope>NUCLEOTIDE SEQUENCE</scope>
</reference>
<sequence>MTPRIPGAPPGSYPDGVAIHGGRLFVANAGNDDVAVFDLSTGRRLGLIPTGWYPTGITATAHALYVVAAKGMGSGPNVRFQWVGDMMHGLLQRISYGQIQRELPRLTRVALADNGFGAATRAALERHNARLTRMLRRHIRYVVFILRENKTFDEELGKLKGVGHWADPHLALYGPRELPNLFSWARRDALFVNFYADGEVTAQGHQWTTGASDSDFVQRTWPQYYSHRGLVSNPGWTQSLVPGSAGMAGIGGVTGTKAVRDPYSDYINLSVLGKWSNPWIAYPERLYLFNDLQAHHVSFEDFGEFVSRTEAGNIPKPLRAHLARQFPGWDRMILDTHRAKVAVNWMHRHAAHLPRFMYMWLPDDHTAGRTPCYYTPDYYVANNDE</sequence>
<dbReference type="SUPFAM" id="SSF63825">
    <property type="entry name" value="YWTD domain"/>
    <property type="match status" value="1"/>
</dbReference>
<name>T1BA25_9ZZZZ</name>
<dbReference type="Gene3D" id="2.130.10.10">
    <property type="entry name" value="YVTN repeat-like/Quinoprotein amine dehydrogenase"/>
    <property type="match status" value="1"/>
</dbReference>
<dbReference type="InterPro" id="IPR015943">
    <property type="entry name" value="WD40/YVTN_repeat-like_dom_sf"/>
</dbReference>
<reference evidence="1" key="2">
    <citation type="journal article" date="2014" name="ISME J.">
        <title>Microbial stratification in low pH oxic and suboxic macroscopic growths along an acid mine drainage.</title>
        <authorList>
            <person name="Mendez-Garcia C."/>
            <person name="Mesa V."/>
            <person name="Sprenger R.R."/>
            <person name="Richter M."/>
            <person name="Diez M.S."/>
            <person name="Solano J."/>
            <person name="Bargiela R."/>
            <person name="Golyshina O.V."/>
            <person name="Manteca A."/>
            <person name="Ramos J.L."/>
            <person name="Gallego J.R."/>
            <person name="Llorente I."/>
            <person name="Martins Dos Santos V.A."/>
            <person name="Jensen O.N."/>
            <person name="Pelaez A.I."/>
            <person name="Sanchez J."/>
            <person name="Ferrer M."/>
        </authorList>
    </citation>
    <scope>NUCLEOTIDE SEQUENCE</scope>
</reference>
<accession>T1BA25</accession>
<dbReference type="EMBL" id="AUZX01005725">
    <property type="protein sequence ID" value="EQD66752.1"/>
    <property type="molecule type" value="Genomic_DNA"/>
</dbReference>
<organism evidence="1">
    <name type="scientific">mine drainage metagenome</name>
    <dbReference type="NCBI Taxonomy" id="410659"/>
    <lineage>
        <taxon>unclassified sequences</taxon>
        <taxon>metagenomes</taxon>
        <taxon>ecological metagenomes</taxon>
    </lineage>
</organism>
<proteinExistence type="predicted"/>
<gene>
    <name evidence="1" type="ORF">B1A_07995</name>
</gene>
<feature type="non-terminal residue" evidence="1">
    <location>
        <position position="385"/>
    </location>
</feature>
<evidence type="ECO:0000313" key="1">
    <source>
        <dbReference type="EMBL" id="EQD66752.1"/>
    </source>
</evidence>
<comment type="caution">
    <text evidence="1">The sequence shown here is derived from an EMBL/GenBank/DDBJ whole genome shotgun (WGS) entry which is preliminary data.</text>
</comment>
<dbReference type="AlphaFoldDB" id="T1BA25"/>
<protein>
    <submittedName>
        <fullName evidence="1">Phosphoesterase</fullName>
    </submittedName>
</protein>